<keyword evidence="2" id="KW-1185">Reference proteome</keyword>
<organism evidence="1 2">
    <name type="scientific">Scleromatobacter humisilvae</name>
    <dbReference type="NCBI Taxonomy" id="2897159"/>
    <lineage>
        <taxon>Bacteria</taxon>
        <taxon>Pseudomonadati</taxon>
        <taxon>Pseudomonadota</taxon>
        <taxon>Betaproteobacteria</taxon>
        <taxon>Burkholderiales</taxon>
        <taxon>Sphaerotilaceae</taxon>
        <taxon>Scleromatobacter</taxon>
    </lineage>
</organism>
<dbReference type="Proteomes" id="UP001139353">
    <property type="component" value="Unassembled WGS sequence"/>
</dbReference>
<comment type="caution">
    <text evidence="1">The sequence shown here is derived from an EMBL/GenBank/DDBJ whole genome shotgun (WGS) entry which is preliminary data.</text>
</comment>
<dbReference type="EMBL" id="JAJLJH010000004">
    <property type="protein sequence ID" value="MCK9687262.1"/>
    <property type="molecule type" value="Genomic_DNA"/>
</dbReference>
<gene>
    <name evidence="1" type="ORF">LPC04_16270</name>
</gene>
<accession>A0A9X1YMT7</accession>
<proteinExistence type="predicted"/>
<evidence type="ECO:0000313" key="2">
    <source>
        <dbReference type="Proteomes" id="UP001139353"/>
    </source>
</evidence>
<dbReference type="RefSeq" id="WP_275683301.1">
    <property type="nucleotide sequence ID" value="NZ_JAJLJH010000004.1"/>
</dbReference>
<evidence type="ECO:0000313" key="1">
    <source>
        <dbReference type="EMBL" id="MCK9687262.1"/>
    </source>
</evidence>
<name>A0A9X1YMT7_9BURK</name>
<dbReference type="AlphaFoldDB" id="A0A9X1YMT7"/>
<sequence>MSTSIQRTILNIAASSAAVLGGSAHAEGATDEWRVLGPAFSYHFSKDGALRVQTPPTWYCTVSAVKAHENAVIQSNIVYTFKTTNPFDAKNSFVPTGALAEAVGKPSGYGGPTIPAEGGLDYKATGSLAYDPGTKTETYKSATCDSTNNTGQVRAWHQDNPAFGLQRDWRYSDHVDLVYATFVRDSYGTPSFMAAGGREWPIAALGTLSVDGGVVAGLWRRSEATDGGWALGRRTVPFILPALSINEEKSGVGVNIAFAPKIVVKGKIWNATPTMMFQLTYLIQKTESVGLTGVSLGTSPEGGAQASVGYAF</sequence>
<reference evidence="1" key="1">
    <citation type="submission" date="2021-11" db="EMBL/GenBank/DDBJ databases">
        <title>BS-T2-15 a new species belonging to the Comamonadaceae family isolated from the soil of a French oak forest.</title>
        <authorList>
            <person name="Mieszkin S."/>
            <person name="Alain K."/>
        </authorList>
    </citation>
    <scope>NUCLEOTIDE SEQUENCE</scope>
    <source>
        <strain evidence="1">BS-T2-15</strain>
    </source>
</reference>
<dbReference type="Gene3D" id="2.40.160.20">
    <property type="match status" value="1"/>
</dbReference>
<protein>
    <submittedName>
        <fullName evidence="1">Uncharacterized protein</fullName>
    </submittedName>
</protein>